<dbReference type="Proteomes" id="UP001165590">
    <property type="component" value="Unassembled WGS sequence"/>
</dbReference>
<organism evidence="1 2">
    <name type="scientific">Streptomyces ortus</name>
    <dbReference type="NCBI Taxonomy" id="2867268"/>
    <lineage>
        <taxon>Bacteria</taxon>
        <taxon>Bacillati</taxon>
        <taxon>Actinomycetota</taxon>
        <taxon>Actinomycetes</taxon>
        <taxon>Kitasatosporales</taxon>
        <taxon>Streptomycetaceae</taxon>
        <taxon>Streptomyces</taxon>
    </lineage>
</organism>
<dbReference type="InterPro" id="IPR058154">
    <property type="entry name" value="Bxb1_TTP-like"/>
</dbReference>
<evidence type="ECO:0000313" key="2">
    <source>
        <dbReference type="Proteomes" id="UP001165590"/>
    </source>
</evidence>
<dbReference type="RefSeq" id="WP_267025093.1">
    <property type="nucleotide sequence ID" value="NZ_JAIFZO010000002.1"/>
</dbReference>
<keyword evidence="2" id="KW-1185">Reference proteome</keyword>
<name>A0ABT3V019_9ACTN</name>
<accession>A0ABT3V019</accession>
<gene>
    <name evidence="1" type="ORF">K3769_04190</name>
</gene>
<sequence>MSGDIMVNITRAADLALVGANGGGFVAPVGTVRPASPLAQPVAPWEPLGAISDDGLTYGFDEDSQEFTPWGLTSPFRTQITKSVRTFGLTVWETSRVAVQSLQYRLGAADLEPNGDGLTEYAETASPVPDRRAFWFIVIDGDAYKGFYVPQGEINDRSDVTFKQDEMSGYEWTITTYPDANGNTVYHCDKLPVTPAYTGS</sequence>
<dbReference type="EMBL" id="JAIFZO010000002">
    <property type="protein sequence ID" value="MCX4231990.1"/>
    <property type="molecule type" value="Genomic_DNA"/>
</dbReference>
<protein>
    <submittedName>
        <fullName evidence="1">Phage tail protein</fullName>
    </submittedName>
</protein>
<proteinExistence type="predicted"/>
<reference evidence="1" key="1">
    <citation type="journal article" date="2022" name="bioRxiv">
        <title>Discovery and biosynthetic assessment of Streptomyces ortus sp nov. isolated from a deep-sea sponge.</title>
        <authorList>
            <person name="Williams S.E."/>
        </authorList>
    </citation>
    <scope>NUCLEOTIDE SEQUENCE</scope>
    <source>
        <strain evidence="1">A15ISP2-DRY2</strain>
    </source>
</reference>
<evidence type="ECO:0000313" key="1">
    <source>
        <dbReference type="EMBL" id="MCX4231990.1"/>
    </source>
</evidence>
<dbReference type="Pfam" id="PF25681">
    <property type="entry name" value="Phage_TTP_17"/>
    <property type="match status" value="1"/>
</dbReference>
<comment type="caution">
    <text evidence="1">The sequence shown here is derived from an EMBL/GenBank/DDBJ whole genome shotgun (WGS) entry which is preliminary data.</text>
</comment>